<dbReference type="Pfam" id="PF00005">
    <property type="entry name" value="ABC_tran"/>
    <property type="match status" value="2"/>
</dbReference>
<organism evidence="9 11">
    <name type="scientific">Devosia psychrophila</name>
    <dbReference type="NCBI Taxonomy" id="728005"/>
    <lineage>
        <taxon>Bacteria</taxon>
        <taxon>Pseudomonadati</taxon>
        <taxon>Pseudomonadota</taxon>
        <taxon>Alphaproteobacteria</taxon>
        <taxon>Hyphomicrobiales</taxon>
        <taxon>Devosiaceae</taxon>
        <taxon>Devosia</taxon>
    </lineage>
</organism>
<dbReference type="PANTHER" id="PTHR43790:SF9">
    <property type="entry name" value="GALACTOFURANOSE TRANSPORTER ATP-BINDING PROTEIN YTFR"/>
    <property type="match status" value="1"/>
</dbReference>
<dbReference type="Proteomes" id="UP000033519">
    <property type="component" value="Unassembled WGS sequence"/>
</dbReference>
<feature type="domain" description="ABC transporter" evidence="7">
    <location>
        <begin position="255"/>
        <end position="498"/>
    </location>
</feature>
<dbReference type="PANTHER" id="PTHR43790">
    <property type="entry name" value="CARBOHYDRATE TRANSPORT ATP-BINDING PROTEIN MG119-RELATED"/>
    <property type="match status" value="1"/>
</dbReference>
<dbReference type="RefSeq" id="WP_046171839.1">
    <property type="nucleotide sequence ID" value="NZ_FOMB01000042.1"/>
</dbReference>
<dbReference type="CDD" id="cd03215">
    <property type="entry name" value="ABC_Carb_Monos_II"/>
    <property type="match status" value="1"/>
</dbReference>
<dbReference type="PROSITE" id="PS50893">
    <property type="entry name" value="ABC_TRANSPORTER_2"/>
    <property type="match status" value="2"/>
</dbReference>
<dbReference type="GO" id="GO:0005524">
    <property type="term" value="F:ATP binding"/>
    <property type="evidence" value="ECO:0007669"/>
    <property type="project" value="UniProtKB-KW"/>
</dbReference>
<dbReference type="SMART" id="SM00382">
    <property type="entry name" value="AAA"/>
    <property type="match status" value="1"/>
</dbReference>
<keyword evidence="6 9" id="KW-0067">ATP-binding</keyword>
<dbReference type="EMBL" id="LAPV01000140">
    <property type="protein sequence ID" value="KKC32246.1"/>
    <property type="molecule type" value="Genomic_DNA"/>
</dbReference>
<dbReference type="InterPro" id="IPR003593">
    <property type="entry name" value="AAA+_ATPase"/>
</dbReference>
<evidence type="ECO:0000313" key="8">
    <source>
        <dbReference type="EMBL" id="KKC32246.1"/>
    </source>
</evidence>
<evidence type="ECO:0000256" key="4">
    <source>
        <dbReference type="ARBA" id="ARBA00022737"/>
    </source>
</evidence>
<dbReference type="InterPro" id="IPR027417">
    <property type="entry name" value="P-loop_NTPase"/>
</dbReference>
<evidence type="ECO:0000256" key="5">
    <source>
        <dbReference type="ARBA" id="ARBA00022741"/>
    </source>
</evidence>
<keyword evidence="4" id="KW-0677">Repeat</keyword>
<dbReference type="STRING" id="728005.SAMN04488059_14217"/>
<dbReference type="AlphaFoldDB" id="A0A0F5PV22"/>
<dbReference type="CDD" id="cd03216">
    <property type="entry name" value="ABC_Carb_Monos_I"/>
    <property type="match status" value="1"/>
</dbReference>
<dbReference type="Proteomes" id="UP000182258">
    <property type="component" value="Unassembled WGS sequence"/>
</dbReference>
<accession>A0A0F5PV22</accession>
<evidence type="ECO:0000256" key="6">
    <source>
        <dbReference type="ARBA" id="ARBA00022840"/>
    </source>
</evidence>
<evidence type="ECO:0000256" key="2">
    <source>
        <dbReference type="ARBA" id="ARBA00022448"/>
    </source>
</evidence>
<keyword evidence="10" id="KW-1185">Reference proteome</keyword>
<reference evidence="9 11" key="2">
    <citation type="submission" date="2016-10" db="EMBL/GenBank/DDBJ databases">
        <authorList>
            <person name="de Groot N.N."/>
        </authorList>
    </citation>
    <scope>NUCLEOTIDE SEQUENCE [LARGE SCALE GENOMIC DNA]</scope>
    <source>
        <strain evidence="9 11">CGMCC 1.10210</strain>
    </source>
</reference>
<keyword evidence="3 9" id="KW-0762">Sugar transport</keyword>
<evidence type="ECO:0000313" key="10">
    <source>
        <dbReference type="Proteomes" id="UP000033519"/>
    </source>
</evidence>
<keyword evidence="5" id="KW-0547">Nucleotide-binding</keyword>
<proteinExistence type="inferred from homology"/>
<evidence type="ECO:0000259" key="7">
    <source>
        <dbReference type="PROSITE" id="PS50893"/>
    </source>
</evidence>
<dbReference type="GO" id="GO:0016887">
    <property type="term" value="F:ATP hydrolysis activity"/>
    <property type="evidence" value="ECO:0007669"/>
    <property type="project" value="InterPro"/>
</dbReference>
<keyword evidence="2" id="KW-0813">Transport</keyword>
<dbReference type="PATRIC" id="fig|728005.3.peg.1224"/>
<evidence type="ECO:0000313" key="9">
    <source>
        <dbReference type="EMBL" id="SFD33607.1"/>
    </source>
</evidence>
<dbReference type="InterPro" id="IPR050107">
    <property type="entry name" value="ABC_carbohydrate_import_ATPase"/>
</dbReference>
<dbReference type="Gene3D" id="3.40.50.300">
    <property type="entry name" value="P-loop containing nucleotide triphosphate hydrolases"/>
    <property type="match status" value="2"/>
</dbReference>
<sequence length="504" mass="53941">MQVDLSGVTVRFGTLTAVDNVSLHFSPGEIHAVVGENGAGKSTVMNVLFGLIKPAVGTIAIDGAEMQWRNPQDAIARGLGMVHQHFMLQDSMSVLENIVLCSEPVSNLGFVKFNTARARLREIAETYGIGVNPEKRIADLSVTERQIVEILKVLYRDAALLILDEPTAVLTPQEAASLFQILRNFRASGKSIALITHKLDEVMEIADRVSVMRAGKLISTKPIGETSKAEIARGIIGGELPASLTRATQAVGEVVLAVDGLQARGVGKTVGPVSFDVRRGEIVGIAGISGNGQTQIIEALVGLRATTGGQASLLGHTLRGLDVGARRALGMSYIPADRQRVGLALEAKVSENAAIGREGTKAFRNWLFIKRAAMTSFARELIESYHIKVAGPNARTSSMSGGNKQKLIVGRELSRGTPLIIAENPTWGVDIGAIDFIHRELIRMRDAGHAILLVSTELDEVLALSDRILVLYENQIAGEFAAADADRLAIGELMTSRSKVVQVA</sequence>
<evidence type="ECO:0000256" key="1">
    <source>
        <dbReference type="ARBA" id="ARBA00005417"/>
    </source>
</evidence>
<dbReference type="InterPro" id="IPR003439">
    <property type="entry name" value="ABC_transporter-like_ATP-bd"/>
</dbReference>
<comment type="similarity">
    <text evidence="1">Belongs to the ABC transporter superfamily.</text>
</comment>
<name>A0A0F5PV22_9HYPH</name>
<dbReference type="SUPFAM" id="SSF52540">
    <property type="entry name" value="P-loop containing nucleoside triphosphate hydrolases"/>
    <property type="match status" value="2"/>
</dbReference>
<protein>
    <submittedName>
        <fullName evidence="8">ABC transporter</fullName>
    </submittedName>
    <submittedName>
        <fullName evidence="9">Simple sugar transport system ATP-binding protein</fullName>
    </submittedName>
</protein>
<evidence type="ECO:0000313" key="11">
    <source>
        <dbReference type="Proteomes" id="UP000182258"/>
    </source>
</evidence>
<reference evidence="8 10" key="1">
    <citation type="submission" date="2015-03" db="EMBL/GenBank/DDBJ databases">
        <authorList>
            <person name="Lepp D."/>
            <person name="Hassan Y.I."/>
            <person name="Li X.-Z."/>
            <person name="Zhou T."/>
        </authorList>
    </citation>
    <scope>NUCLEOTIDE SEQUENCE [LARGE SCALE GENOMIC DNA]</scope>
    <source>
        <strain evidence="8 10">Cr7-05</strain>
    </source>
</reference>
<gene>
    <name evidence="9" type="ORF">SAMN04488059_14217</name>
    <name evidence="8" type="ORF">WH91_15130</name>
</gene>
<evidence type="ECO:0000256" key="3">
    <source>
        <dbReference type="ARBA" id="ARBA00022597"/>
    </source>
</evidence>
<dbReference type="PROSITE" id="PS00211">
    <property type="entry name" value="ABC_TRANSPORTER_1"/>
    <property type="match status" value="1"/>
</dbReference>
<dbReference type="OrthoDB" id="9805029at2"/>
<dbReference type="EMBL" id="FOMB01000042">
    <property type="protein sequence ID" value="SFD33607.1"/>
    <property type="molecule type" value="Genomic_DNA"/>
</dbReference>
<dbReference type="InterPro" id="IPR017871">
    <property type="entry name" value="ABC_transporter-like_CS"/>
</dbReference>
<feature type="domain" description="ABC transporter" evidence="7">
    <location>
        <begin position="3"/>
        <end position="239"/>
    </location>
</feature>